<dbReference type="PANTHER" id="PTHR13847:SF286">
    <property type="entry name" value="D-AMINO ACID DEHYDROGENASE"/>
    <property type="match status" value="1"/>
</dbReference>
<keyword evidence="7" id="KW-1185">Reference proteome</keyword>
<dbReference type="Proteomes" id="UP000829476">
    <property type="component" value="Chromosome"/>
</dbReference>
<proteinExistence type="inferred from homology"/>
<name>A0ABY3YQT0_9FLAO</name>
<evidence type="ECO:0000256" key="1">
    <source>
        <dbReference type="ARBA" id="ARBA00001974"/>
    </source>
</evidence>
<accession>A0ABY3YQT0</accession>
<evidence type="ECO:0000259" key="5">
    <source>
        <dbReference type="Pfam" id="PF01266"/>
    </source>
</evidence>
<protein>
    <submittedName>
        <fullName evidence="6">FAD-binding oxidoreductase</fullName>
    </submittedName>
</protein>
<dbReference type="Gene3D" id="3.50.50.60">
    <property type="entry name" value="FAD/NAD(P)-binding domain"/>
    <property type="match status" value="1"/>
</dbReference>
<sequence>MVDYIIVGLGLAGTAFAEQLLKHEKSFIVYDDTSQQSSLVAGALYNPVILKRFTKVWRAHEQLASVESFYPQLESKLNVKFDFKIPVYRRFASVEEQNLWFDAADKPLLEDFLSTTLIKNDNNNIDAPFGYGEVLSTGRVDTDILMTSYTAYLLREGFLKKERFNYEDLIIEADHVMYNNVKAKNIVFCEGFGLKSNPYFNYLPLNGTKGQLLTIHAPELKTDFVLKSSVFLIPTGNDFYRVGATYERHDKTNQITREAREELLAKMDTFIKCPYEVVDQKAGIRPTVTDRRPLVGKHPVYPNVYVLNGMGSRGVMIAPYASGQLYEAIELSQPIDDDMDILRFRKKYPAP</sequence>
<dbReference type="PANTHER" id="PTHR13847">
    <property type="entry name" value="SARCOSINE DEHYDROGENASE-RELATED"/>
    <property type="match status" value="1"/>
</dbReference>
<dbReference type="SUPFAM" id="SSF51971">
    <property type="entry name" value="Nucleotide-binding domain"/>
    <property type="match status" value="1"/>
</dbReference>
<dbReference type="InterPro" id="IPR036188">
    <property type="entry name" value="FAD/NAD-bd_sf"/>
</dbReference>
<evidence type="ECO:0000313" key="7">
    <source>
        <dbReference type="Proteomes" id="UP000829476"/>
    </source>
</evidence>
<evidence type="ECO:0000256" key="4">
    <source>
        <dbReference type="ARBA" id="ARBA00023002"/>
    </source>
</evidence>
<evidence type="ECO:0000256" key="2">
    <source>
        <dbReference type="ARBA" id="ARBA00009410"/>
    </source>
</evidence>
<dbReference type="InterPro" id="IPR006076">
    <property type="entry name" value="FAD-dep_OxRdtase"/>
</dbReference>
<dbReference type="EMBL" id="CP094326">
    <property type="protein sequence ID" value="UNZ00193.1"/>
    <property type="molecule type" value="Genomic_DNA"/>
</dbReference>
<dbReference type="SUPFAM" id="SSF54373">
    <property type="entry name" value="FAD-linked reductases, C-terminal domain"/>
    <property type="match status" value="1"/>
</dbReference>
<feature type="domain" description="FAD dependent oxidoreductase" evidence="5">
    <location>
        <begin position="3"/>
        <end position="321"/>
    </location>
</feature>
<dbReference type="Pfam" id="PF01266">
    <property type="entry name" value="DAO"/>
    <property type="match status" value="1"/>
</dbReference>
<comment type="similarity">
    <text evidence="2">Belongs to the DadA oxidoreductase family.</text>
</comment>
<keyword evidence="3" id="KW-0285">Flavoprotein</keyword>
<organism evidence="6 7">
    <name type="scientific">Zhouia spongiae</name>
    <dbReference type="NCBI Taxonomy" id="2202721"/>
    <lineage>
        <taxon>Bacteria</taxon>
        <taxon>Pseudomonadati</taxon>
        <taxon>Bacteroidota</taxon>
        <taxon>Flavobacteriia</taxon>
        <taxon>Flavobacteriales</taxon>
        <taxon>Flavobacteriaceae</taxon>
        <taxon>Zhouia</taxon>
    </lineage>
</organism>
<keyword evidence="4" id="KW-0560">Oxidoreductase</keyword>
<evidence type="ECO:0000313" key="6">
    <source>
        <dbReference type="EMBL" id="UNZ00193.1"/>
    </source>
</evidence>
<evidence type="ECO:0000256" key="3">
    <source>
        <dbReference type="ARBA" id="ARBA00022630"/>
    </source>
</evidence>
<dbReference type="Gene3D" id="3.30.9.10">
    <property type="entry name" value="D-Amino Acid Oxidase, subunit A, domain 2"/>
    <property type="match status" value="1"/>
</dbReference>
<reference evidence="6 7" key="1">
    <citation type="journal article" date="2018" name="Int. J. Syst. Evol. Microbiol.">
        <title>Zhouia spongiae sp. nov., isolated from a marine sponge.</title>
        <authorList>
            <person name="Zhuang L."/>
            <person name="Lin B."/>
            <person name="Qin F."/>
            <person name="Luo L."/>
        </authorList>
    </citation>
    <scope>NUCLEOTIDE SEQUENCE [LARGE SCALE GENOMIC DNA]</scope>
    <source>
        <strain evidence="6 7">HN-Y44</strain>
    </source>
</reference>
<dbReference type="RefSeq" id="WP_242938560.1">
    <property type="nucleotide sequence ID" value="NZ_CP094326.1"/>
</dbReference>
<comment type="cofactor">
    <cofactor evidence="1">
        <name>FAD</name>
        <dbReference type="ChEBI" id="CHEBI:57692"/>
    </cofactor>
</comment>
<gene>
    <name evidence="6" type="ORF">MQE36_07575</name>
</gene>